<keyword evidence="1" id="KW-0472">Membrane</keyword>
<sequence>MRHRSSGTIDTTSVSMSYSLRLTNGRLMFLASIMARLCSFCESDEMLRIEAVSGSNTPPMEWRGTPSGLKTSRLSVWDVRFAGSFGSVGAGSARSSSVSVFFRKKNPRYAVGSPMLLLSGESGLSRMVVIVLVIVAVVAVAAGVPMFLYEQKTSLKLSVTTDVRETTNAVETALRKVDQDESKITFAGGYDCVKEGDTRYCTFSKDQPGTVGGVAVSVSKGNTVKVTFYLKLGIYEVAGSNKSLKSGGQSAVWTFYSQTGSSKWVPSEP</sequence>
<dbReference type="EMBL" id="JGZD01000008">
    <property type="protein sequence ID" value="KFI73046.1"/>
    <property type="molecule type" value="Genomic_DNA"/>
</dbReference>
<evidence type="ECO:0000313" key="2">
    <source>
        <dbReference type="EMBL" id="KFI73046.1"/>
    </source>
</evidence>
<dbReference type="Proteomes" id="UP000029014">
    <property type="component" value="Unassembled WGS sequence"/>
</dbReference>
<comment type="caution">
    <text evidence="2">The sequence shown here is derived from an EMBL/GenBank/DDBJ whole genome shotgun (WGS) entry which is preliminary data.</text>
</comment>
<evidence type="ECO:0000256" key="1">
    <source>
        <dbReference type="SAM" id="Phobius"/>
    </source>
</evidence>
<keyword evidence="3" id="KW-1185">Reference proteome</keyword>
<keyword evidence="1" id="KW-1133">Transmembrane helix</keyword>
<feature type="transmembrane region" description="Helical" evidence="1">
    <location>
        <begin position="127"/>
        <end position="149"/>
    </location>
</feature>
<organism evidence="2 3">
    <name type="scientific">Bifidobacterium minimum</name>
    <dbReference type="NCBI Taxonomy" id="1693"/>
    <lineage>
        <taxon>Bacteria</taxon>
        <taxon>Bacillati</taxon>
        <taxon>Actinomycetota</taxon>
        <taxon>Actinomycetes</taxon>
        <taxon>Bifidobacteriales</taxon>
        <taxon>Bifidobacteriaceae</taxon>
        <taxon>Bifidobacterium</taxon>
    </lineage>
</organism>
<keyword evidence="1" id="KW-0812">Transmembrane</keyword>
<dbReference type="eggNOG" id="COG2165">
    <property type="taxonomic scope" value="Bacteria"/>
</dbReference>
<proteinExistence type="predicted"/>
<reference evidence="2 3" key="1">
    <citation type="submission" date="2014-03" db="EMBL/GenBank/DDBJ databases">
        <title>Genomics of Bifidobacteria.</title>
        <authorList>
            <person name="Ventura M."/>
            <person name="Milani C."/>
            <person name="Lugli G.A."/>
        </authorList>
    </citation>
    <scope>NUCLEOTIDE SEQUENCE [LARGE SCALE GENOMIC DNA]</scope>
    <source>
        <strain evidence="2 3">LMG 11592</strain>
    </source>
</reference>
<accession>A0A087BPU6</accession>
<evidence type="ECO:0000313" key="3">
    <source>
        <dbReference type="Proteomes" id="UP000029014"/>
    </source>
</evidence>
<protein>
    <submittedName>
        <fullName evidence="2">Uncharacterized protein</fullName>
    </submittedName>
</protein>
<dbReference type="RefSeq" id="WP_162138751.1">
    <property type="nucleotide sequence ID" value="NZ_JGZD01000008.1"/>
</dbReference>
<name>A0A087BPU6_9BIFI</name>
<dbReference type="AlphaFoldDB" id="A0A087BPU6"/>
<gene>
    <name evidence="2" type="ORF">BMIN_0764</name>
</gene>
<dbReference type="STRING" id="1693.BMIN_0764"/>